<gene>
    <name evidence="2" type="ORF">Cvel_5884</name>
</gene>
<feature type="compositionally biased region" description="Basic and acidic residues" evidence="1">
    <location>
        <begin position="55"/>
        <end position="78"/>
    </location>
</feature>
<dbReference type="VEuPathDB" id="CryptoDB:Cvel_5884"/>
<dbReference type="EMBL" id="CDMZ01001995">
    <property type="protein sequence ID" value="CEM40211.1"/>
    <property type="molecule type" value="Genomic_DNA"/>
</dbReference>
<proteinExistence type="predicted"/>
<reference evidence="2" key="1">
    <citation type="submission" date="2014-11" db="EMBL/GenBank/DDBJ databases">
        <authorList>
            <person name="Otto D Thomas"/>
            <person name="Naeem Raeece"/>
        </authorList>
    </citation>
    <scope>NUCLEOTIDE SEQUENCE</scope>
</reference>
<protein>
    <submittedName>
        <fullName evidence="2">Uncharacterized protein</fullName>
    </submittedName>
</protein>
<evidence type="ECO:0000256" key="1">
    <source>
        <dbReference type="SAM" id="MobiDB-lite"/>
    </source>
</evidence>
<name>A0A0G4H8K3_9ALVE</name>
<accession>A0A0G4H8K3</accession>
<evidence type="ECO:0000313" key="2">
    <source>
        <dbReference type="EMBL" id="CEM40211.1"/>
    </source>
</evidence>
<sequence>MHTGRDGETRPIPLPLRVGNDFRGWSFPDAVETHKWQGVAGNDWVETEREALREREEAMRRVEEKEERGGGDTSKENPEMWSQEEVQSCGGEEEEEDERQMKEISFPSLWEQALNDGEVMAEDDPFLWMGDLSALSLHPPTHVP</sequence>
<feature type="region of interest" description="Disordered" evidence="1">
    <location>
        <begin position="55"/>
        <end position="104"/>
    </location>
</feature>
<organism evidence="2">
    <name type="scientific">Chromera velia CCMP2878</name>
    <dbReference type="NCBI Taxonomy" id="1169474"/>
    <lineage>
        <taxon>Eukaryota</taxon>
        <taxon>Sar</taxon>
        <taxon>Alveolata</taxon>
        <taxon>Colpodellida</taxon>
        <taxon>Chromeraceae</taxon>
        <taxon>Chromera</taxon>
    </lineage>
</organism>
<dbReference type="AlphaFoldDB" id="A0A0G4H8K3"/>